<dbReference type="Pfam" id="PF03869">
    <property type="entry name" value="Arc"/>
    <property type="match status" value="1"/>
</dbReference>
<dbReference type="AlphaFoldDB" id="A0AAX3PAK0"/>
<reference evidence="2" key="1">
    <citation type="submission" date="2023-02" db="EMBL/GenBank/DDBJ databases">
        <title>The sequence of Aeromonas hydrophila K533.</title>
        <authorList>
            <person name="Luo X."/>
        </authorList>
    </citation>
    <scope>NUCLEOTIDE SEQUENCE</scope>
    <source>
        <strain evidence="2">K533</strain>
    </source>
</reference>
<dbReference type="EMBL" id="CP118942">
    <property type="protein sequence ID" value="WEE27719.1"/>
    <property type="molecule type" value="Genomic_DNA"/>
</dbReference>
<organism evidence="2 3">
    <name type="scientific">Aeromonas hydrophila</name>
    <dbReference type="NCBI Taxonomy" id="644"/>
    <lineage>
        <taxon>Bacteria</taxon>
        <taxon>Pseudomonadati</taxon>
        <taxon>Pseudomonadota</taxon>
        <taxon>Gammaproteobacteria</taxon>
        <taxon>Aeromonadales</taxon>
        <taxon>Aeromonadaceae</taxon>
        <taxon>Aeromonas</taxon>
    </lineage>
</organism>
<protein>
    <submittedName>
        <fullName evidence="2">Arc family DNA-binding protein</fullName>
    </submittedName>
</protein>
<dbReference type="GO" id="GO:0003677">
    <property type="term" value="F:DNA binding"/>
    <property type="evidence" value="ECO:0007669"/>
    <property type="project" value="UniProtKB-KW"/>
</dbReference>
<keyword evidence="2" id="KW-0238">DNA-binding</keyword>
<proteinExistence type="predicted"/>
<evidence type="ECO:0000259" key="1">
    <source>
        <dbReference type="Pfam" id="PF03869"/>
    </source>
</evidence>
<evidence type="ECO:0000313" key="2">
    <source>
        <dbReference type="EMBL" id="WEE27719.1"/>
    </source>
</evidence>
<dbReference type="InterPro" id="IPR013321">
    <property type="entry name" value="Arc_rbn_hlx_hlx"/>
</dbReference>
<dbReference type="Gene3D" id="1.10.1220.10">
    <property type="entry name" value="Met repressor-like"/>
    <property type="match status" value="1"/>
</dbReference>
<sequence>MSQQKPYPLRMSDEMRSFLQDRADKSGRSLNAEIVKRLQFTIDEEIDSADGDGIKILEGLRIGRAANTLPTGTVLTSQEIHNPHSLSDELREVRELLASIRSVMTDEMRENVQKELKKKRKSPGGQ</sequence>
<evidence type="ECO:0000313" key="3">
    <source>
        <dbReference type="Proteomes" id="UP001214666"/>
    </source>
</evidence>
<dbReference type="GO" id="GO:0006355">
    <property type="term" value="P:regulation of DNA-templated transcription"/>
    <property type="evidence" value="ECO:0007669"/>
    <property type="project" value="InterPro"/>
</dbReference>
<feature type="domain" description="Arc-like DNA binding" evidence="1">
    <location>
        <begin position="3"/>
        <end position="39"/>
    </location>
</feature>
<gene>
    <name evidence="2" type="ORF">PY771_05210</name>
</gene>
<dbReference type="RefSeq" id="WP_274439237.1">
    <property type="nucleotide sequence ID" value="NZ_CP118942.1"/>
</dbReference>
<dbReference type="InterPro" id="IPR005569">
    <property type="entry name" value="Arc_DNA-bd_dom"/>
</dbReference>
<dbReference type="Proteomes" id="UP001214666">
    <property type="component" value="Chromosome"/>
</dbReference>
<accession>A0AAX3PAK0</accession>
<name>A0AAX3PAK0_AERHY</name>
<dbReference type="SUPFAM" id="SSF47598">
    <property type="entry name" value="Ribbon-helix-helix"/>
    <property type="match status" value="1"/>
</dbReference>
<dbReference type="InterPro" id="IPR010985">
    <property type="entry name" value="Ribbon_hlx_hlx"/>
</dbReference>